<protein>
    <submittedName>
        <fullName evidence="1">Uncharacterized protein</fullName>
    </submittedName>
</protein>
<dbReference type="Proteomes" id="UP000005601">
    <property type="component" value="Unassembled WGS sequence"/>
</dbReference>
<dbReference type="EMBL" id="AKQH01000001">
    <property type="protein sequence ID" value="EJC30904.1"/>
    <property type="molecule type" value="Genomic_DNA"/>
</dbReference>
<evidence type="ECO:0000313" key="1">
    <source>
        <dbReference type="EMBL" id="EJC30904.1"/>
    </source>
</evidence>
<name>J0H017_HELPX</name>
<gene>
    <name evidence="1" type="ORF">HPHPP11B_0207</name>
</gene>
<comment type="caution">
    <text evidence="1">The sequence shown here is derived from an EMBL/GenBank/DDBJ whole genome shotgun (WGS) entry which is preliminary data.</text>
</comment>
<proteinExistence type="predicted"/>
<reference evidence="1 2" key="1">
    <citation type="submission" date="2012-05" db="EMBL/GenBank/DDBJ databases">
        <title>Genome sequence of Helicobacter pylori Hp P-11b.</title>
        <authorList>
            <person name="Blanchard T.G."/>
            <person name="Czinn S.J."/>
            <person name="McCracken C."/>
            <person name="Abolude K."/>
            <person name="Maroo A."/>
            <person name="Santana-Cruz I."/>
            <person name="Tallon L.J."/>
            <person name="Ficke F.W.F."/>
        </authorList>
    </citation>
    <scope>NUCLEOTIDE SEQUENCE [LARGE SCALE GENOMIC DNA]</scope>
    <source>
        <strain evidence="1 2">Hp P-11b</strain>
    </source>
</reference>
<evidence type="ECO:0000313" key="2">
    <source>
        <dbReference type="Proteomes" id="UP000005601"/>
    </source>
</evidence>
<accession>J0H017</accession>
<dbReference type="AlphaFoldDB" id="J0H017"/>
<organism evidence="1 2">
    <name type="scientific">Helicobacter pylori Hp P-11b</name>
    <dbReference type="NCBI Taxonomy" id="992106"/>
    <lineage>
        <taxon>Bacteria</taxon>
        <taxon>Pseudomonadati</taxon>
        <taxon>Campylobacterota</taxon>
        <taxon>Epsilonproteobacteria</taxon>
        <taxon>Campylobacterales</taxon>
        <taxon>Helicobacteraceae</taxon>
        <taxon>Helicobacter</taxon>
    </lineage>
</organism>
<sequence>MIFGLKKRFECLFRFCNRYPIDEDEKSKRVLIKTARLKEVFQCA</sequence>
<dbReference type="PATRIC" id="fig|992106.3.peg.198"/>